<dbReference type="SUPFAM" id="SSF49309">
    <property type="entry name" value="Transglutaminase, two C-terminal domains"/>
    <property type="match status" value="1"/>
</dbReference>
<evidence type="ECO:0000313" key="3">
    <source>
        <dbReference type="Proteomes" id="UP000635726"/>
    </source>
</evidence>
<dbReference type="Proteomes" id="UP000635726">
    <property type="component" value="Unassembled WGS sequence"/>
</dbReference>
<dbReference type="RefSeq" id="WP_188963199.1">
    <property type="nucleotide sequence ID" value="NZ_BMOE01000006.1"/>
</dbReference>
<reference evidence="2" key="2">
    <citation type="submission" date="2020-09" db="EMBL/GenBank/DDBJ databases">
        <authorList>
            <person name="Sun Q."/>
            <person name="Ohkuma M."/>
        </authorList>
    </citation>
    <scope>NUCLEOTIDE SEQUENCE</scope>
    <source>
        <strain evidence="2">JCM 14371</strain>
    </source>
</reference>
<evidence type="ECO:0000313" key="2">
    <source>
        <dbReference type="EMBL" id="GGJ76481.1"/>
    </source>
</evidence>
<organism evidence="2 3">
    <name type="scientific">Deinococcus aquiradiocola</name>
    <dbReference type="NCBI Taxonomy" id="393059"/>
    <lineage>
        <taxon>Bacteria</taxon>
        <taxon>Thermotogati</taxon>
        <taxon>Deinococcota</taxon>
        <taxon>Deinococci</taxon>
        <taxon>Deinococcales</taxon>
        <taxon>Deinococcaceae</taxon>
        <taxon>Deinococcus</taxon>
    </lineage>
</organism>
<accession>A0A917UQC1</accession>
<gene>
    <name evidence="2" type="ORF">GCM10008939_20840</name>
</gene>
<protein>
    <recommendedName>
        <fullName evidence="4">Lipoprotein</fullName>
    </recommendedName>
</protein>
<dbReference type="GO" id="GO:0003810">
    <property type="term" value="F:protein-glutamine gamma-glutamyltransferase activity"/>
    <property type="evidence" value="ECO:0007669"/>
    <property type="project" value="InterPro"/>
</dbReference>
<dbReference type="PROSITE" id="PS51257">
    <property type="entry name" value="PROKAR_LIPOPROTEIN"/>
    <property type="match status" value="1"/>
</dbReference>
<dbReference type="EMBL" id="BMOE01000006">
    <property type="protein sequence ID" value="GGJ76481.1"/>
    <property type="molecule type" value="Genomic_DNA"/>
</dbReference>
<keyword evidence="1" id="KW-0732">Signal</keyword>
<keyword evidence="3" id="KW-1185">Reference proteome</keyword>
<feature type="signal peptide" evidence="1">
    <location>
        <begin position="1"/>
        <end position="26"/>
    </location>
</feature>
<dbReference type="AlphaFoldDB" id="A0A917UQC1"/>
<comment type="caution">
    <text evidence="2">The sequence shown here is derived from an EMBL/GenBank/DDBJ whole genome shotgun (WGS) entry which is preliminary data.</text>
</comment>
<feature type="chain" id="PRO_5037665139" description="Lipoprotein" evidence="1">
    <location>
        <begin position="27"/>
        <end position="151"/>
    </location>
</feature>
<evidence type="ECO:0008006" key="4">
    <source>
        <dbReference type="Google" id="ProtNLM"/>
    </source>
</evidence>
<reference evidence="2" key="1">
    <citation type="journal article" date="2014" name="Int. J. Syst. Evol. Microbiol.">
        <title>Complete genome sequence of Corynebacterium casei LMG S-19264T (=DSM 44701T), isolated from a smear-ripened cheese.</title>
        <authorList>
            <consortium name="US DOE Joint Genome Institute (JGI-PGF)"/>
            <person name="Walter F."/>
            <person name="Albersmeier A."/>
            <person name="Kalinowski J."/>
            <person name="Ruckert C."/>
        </authorList>
    </citation>
    <scope>NUCLEOTIDE SEQUENCE</scope>
    <source>
        <strain evidence="2">JCM 14371</strain>
    </source>
</reference>
<evidence type="ECO:0000256" key="1">
    <source>
        <dbReference type="SAM" id="SignalP"/>
    </source>
</evidence>
<name>A0A917UQC1_9DEIO</name>
<dbReference type="InterPro" id="IPR036238">
    <property type="entry name" value="Transglutaminase_C_sf"/>
</dbReference>
<proteinExistence type="predicted"/>
<sequence length="151" mass="16017">MKSASVKRPPSTPSAWSRLLTPGLLAAALLGACAPAVQVTRPPVTVSVSDPATLTRLAPATLVLRNSAPAPLRDAVITLEGVRAASGGQDIRCREVAAQRFECRVPDLLPQMPGLTDGVWVRYDGVLSGASVTFTRDQPMSDQQYVKILLQ</sequence>